<dbReference type="Proteomes" id="UP000029223">
    <property type="component" value="Unassembled WGS sequence"/>
</dbReference>
<organism evidence="2 3">
    <name type="scientific">Vibrio variabilis</name>
    <dbReference type="NCBI Taxonomy" id="990271"/>
    <lineage>
        <taxon>Bacteria</taxon>
        <taxon>Pseudomonadati</taxon>
        <taxon>Pseudomonadota</taxon>
        <taxon>Gammaproteobacteria</taxon>
        <taxon>Vibrionales</taxon>
        <taxon>Vibrionaceae</taxon>
        <taxon>Vibrio</taxon>
    </lineage>
</organism>
<feature type="transmembrane region" description="Helical" evidence="1">
    <location>
        <begin position="30"/>
        <end position="50"/>
    </location>
</feature>
<evidence type="ECO:0000256" key="1">
    <source>
        <dbReference type="SAM" id="Phobius"/>
    </source>
</evidence>
<evidence type="ECO:0000313" key="2">
    <source>
        <dbReference type="EMBL" id="GAL24187.1"/>
    </source>
</evidence>
<keyword evidence="1" id="KW-1133">Transmembrane helix</keyword>
<keyword evidence="3" id="KW-1185">Reference proteome</keyword>
<feature type="transmembrane region" description="Helical" evidence="1">
    <location>
        <begin position="62"/>
        <end position="84"/>
    </location>
</feature>
<protein>
    <submittedName>
        <fullName evidence="2">Uncharacterized protein</fullName>
    </submittedName>
</protein>
<keyword evidence="1" id="KW-0812">Transmembrane</keyword>
<keyword evidence="1" id="KW-0472">Membrane</keyword>
<sequence>MTNIEQSSYSFKFARWSIAGLALSLGVSKAGLSVFSALLLLAFISVWALNRNQFSFSAVSKINKILLGMFALGIVCSMLSIGGLESTKSFVSKGSFFWCYQ</sequence>
<comment type="caution">
    <text evidence="2">The sequence shown here is derived from an EMBL/GenBank/DDBJ whole genome shotgun (WGS) entry which is preliminary data.</text>
</comment>
<reference evidence="3" key="1">
    <citation type="submission" date="2014-09" db="EMBL/GenBank/DDBJ databases">
        <title>Vibrio variabilis JCM 19239. (C206) whole genome shotgun sequence.</title>
        <authorList>
            <person name="Sawabe T."/>
            <person name="Meirelles P."/>
            <person name="Nakanishi M."/>
            <person name="Sayaka M."/>
            <person name="Hattori M."/>
            <person name="Ohkuma M."/>
        </authorList>
    </citation>
    <scope>NUCLEOTIDE SEQUENCE [LARGE SCALE GENOMIC DNA]</scope>
    <source>
        <strain evidence="3">JCM 19239</strain>
    </source>
</reference>
<evidence type="ECO:0000313" key="3">
    <source>
        <dbReference type="Proteomes" id="UP000029223"/>
    </source>
</evidence>
<dbReference type="EMBL" id="BBMS01000003">
    <property type="protein sequence ID" value="GAL24187.1"/>
    <property type="molecule type" value="Genomic_DNA"/>
</dbReference>
<name>A0ABQ0J652_9VIBR</name>
<gene>
    <name evidence="2" type="ORF">JCM19239_3890</name>
</gene>
<proteinExistence type="predicted"/>
<accession>A0ABQ0J652</accession>